<dbReference type="EMBL" id="BK059109">
    <property type="protein sequence ID" value="DAE31569.1"/>
    <property type="molecule type" value="Genomic_DNA"/>
</dbReference>
<organism evidence="1">
    <name type="scientific">virus sp. ctBM815</name>
    <dbReference type="NCBI Taxonomy" id="2825806"/>
    <lineage>
        <taxon>Viruses</taxon>
    </lineage>
</organism>
<accession>A0A8S5RKE3</accession>
<sequence length="56" mass="6422">MAQKITTNGRLISRPVLYHTLLICLISIRESLILKPNSQRETRMLLQLISCLLDTV</sequence>
<name>A0A8S5RKE3_9VIRU</name>
<protein>
    <submittedName>
        <fullName evidence="1">Uncharacterized protein</fullName>
    </submittedName>
</protein>
<proteinExistence type="predicted"/>
<reference evidence="1" key="1">
    <citation type="journal article" date="2021" name="Proc. Natl. Acad. Sci. U.S.A.">
        <title>A Catalog of Tens of Thousands of Viruses from Human Metagenomes Reveals Hidden Associations with Chronic Diseases.</title>
        <authorList>
            <person name="Tisza M.J."/>
            <person name="Buck C.B."/>
        </authorList>
    </citation>
    <scope>NUCLEOTIDE SEQUENCE</scope>
    <source>
        <strain evidence="1">CtBM815</strain>
    </source>
</reference>
<evidence type="ECO:0000313" key="1">
    <source>
        <dbReference type="EMBL" id="DAE31569.1"/>
    </source>
</evidence>